<evidence type="ECO:0000256" key="6">
    <source>
        <dbReference type="ARBA" id="ARBA00022989"/>
    </source>
</evidence>
<keyword evidence="7 8" id="KW-0472">Membrane</keyword>
<feature type="transmembrane region" description="Helical" evidence="8">
    <location>
        <begin position="187"/>
        <end position="206"/>
    </location>
</feature>
<evidence type="ECO:0000256" key="3">
    <source>
        <dbReference type="ARBA" id="ARBA00022448"/>
    </source>
</evidence>
<feature type="transmembrane region" description="Helical" evidence="8">
    <location>
        <begin position="281"/>
        <end position="305"/>
    </location>
</feature>
<feature type="transmembrane region" description="Helical" evidence="8">
    <location>
        <begin position="359"/>
        <end position="379"/>
    </location>
</feature>
<comment type="similarity">
    <text evidence="2">Belongs to the BCCT transporter (TC 2.A.15) family.</text>
</comment>
<organism evidence="9 10">
    <name type="scientific">Moraxella caviae</name>
    <dbReference type="NCBI Taxonomy" id="34060"/>
    <lineage>
        <taxon>Bacteria</taxon>
        <taxon>Pseudomonadati</taxon>
        <taxon>Pseudomonadota</taxon>
        <taxon>Gammaproteobacteria</taxon>
        <taxon>Moraxellales</taxon>
        <taxon>Moraxellaceae</taxon>
        <taxon>Moraxella</taxon>
    </lineage>
</organism>
<evidence type="ECO:0000256" key="1">
    <source>
        <dbReference type="ARBA" id="ARBA00004651"/>
    </source>
</evidence>
<keyword evidence="3" id="KW-0813">Transport</keyword>
<evidence type="ECO:0000256" key="2">
    <source>
        <dbReference type="ARBA" id="ARBA00005658"/>
    </source>
</evidence>
<comment type="subcellular location">
    <subcellularLocation>
        <location evidence="1">Cell membrane</location>
        <topology evidence="1">Multi-pass membrane protein</topology>
    </subcellularLocation>
</comment>
<dbReference type="PANTHER" id="PTHR30047">
    <property type="entry name" value="HIGH-AFFINITY CHOLINE TRANSPORT PROTEIN-RELATED"/>
    <property type="match status" value="1"/>
</dbReference>
<dbReference type="AlphaFoldDB" id="A0A378R9Y3"/>
<name>A0A378R9Y3_9GAMM</name>
<protein>
    <submittedName>
        <fullName evidence="9">Glycine betaine transporter BetP</fullName>
    </submittedName>
</protein>
<feature type="transmembrane region" description="Helical" evidence="8">
    <location>
        <begin position="325"/>
        <end position="347"/>
    </location>
</feature>
<evidence type="ECO:0000313" key="9">
    <source>
        <dbReference type="EMBL" id="STZ14907.1"/>
    </source>
</evidence>
<dbReference type="GO" id="GO:0005886">
    <property type="term" value="C:plasma membrane"/>
    <property type="evidence" value="ECO:0007669"/>
    <property type="project" value="UniProtKB-SubCell"/>
</dbReference>
<feature type="transmembrane region" description="Helical" evidence="8">
    <location>
        <begin position="414"/>
        <end position="432"/>
    </location>
</feature>
<dbReference type="Pfam" id="PF02028">
    <property type="entry name" value="BCCT"/>
    <property type="match status" value="1"/>
</dbReference>
<dbReference type="NCBIfam" id="TIGR00842">
    <property type="entry name" value="bcct"/>
    <property type="match status" value="1"/>
</dbReference>
<feature type="transmembrane region" description="Helical" evidence="8">
    <location>
        <begin position="567"/>
        <end position="587"/>
    </location>
</feature>
<evidence type="ECO:0000256" key="8">
    <source>
        <dbReference type="SAM" id="Phobius"/>
    </source>
</evidence>
<evidence type="ECO:0000256" key="4">
    <source>
        <dbReference type="ARBA" id="ARBA00022475"/>
    </source>
</evidence>
<dbReference type="InterPro" id="IPR018093">
    <property type="entry name" value="BCCT_CS"/>
</dbReference>
<keyword evidence="5 8" id="KW-0812">Transmembrane</keyword>
<dbReference type="PROSITE" id="PS01303">
    <property type="entry name" value="BCCT"/>
    <property type="match status" value="1"/>
</dbReference>
<evidence type="ECO:0000256" key="5">
    <source>
        <dbReference type="ARBA" id="ARBA00022692"/>
    </source>
</evidence>
<dbReference type="Proteomes" id="UP000255279">
    <property type="component" value="Unassembled WGS sequence"/>
</dbReference>
<reference evidence="9 10" key="1">
    <citation type="submission" date="2018-06" db="EMBL/GenBank/DDBJ databases">
        <authorList>
            <consortium name="Pathogen Informatics"/>
            <person name="Doyle S."/>
        </authorList>
    </citation>
    <scope>NUCLEOTIDE SEQUENCE [LARGE SCALE GENOMIC DNA]</scope>
    <source>
        <strain evidence="9 10">NCTC10293</strain>
    </source>
</reference>
<dbReference type="EMBL" id="UGQE01000004">
    <property type="protein sequence ID" value="STZ14907.1"/>
    <property type="molecule type" value="Genomic_DNA"/>
</dbReference>
<feature type="transmembrane region" description="Helical" evidence="8">
    <location>
        <begin position="444"/>
        <end position="467"/>
    </location>
</feature>
<feature type="transmembrane region" description="Helical" evidence="8">
    <location>
        <begin position="149"/>
        <end position="167"/>
    </location>
</feature>
<evidence type="ECO:0000256" key="7">
    <source>
        <dbReference type="ARBA" id="ARBA00023136"/>
    </source>
</evidence>
<sequence>MNKENQDLNHEHLPADAQSVDTLDAAQNDTAQNDADGNALPSDWHDDGAVDITSQNISYEAELDEDLSYRTAIVTPETPDEHAQLAQDYATMVDGAKVGRFAIFPQVSKPVFVASALAIIAFIVFGAAFTELAGEVFSAAQSFITTHFGFLFIILVNLAIVFCLYVAMSGFGDIRLGRQTETPEYSFGSWIGMLFSAGIGIGLVYWGTAEPLYHFVAPPTAEASTVAAAKEAMNISFLHWGLHAWALYTVVALALAYFHYRRGLPLSIRSALFPLIGKRIYGTWGHVVDVLAVFGTMFGVVTSLGLGVMQLDTGLQTLLGIESSLTLQIILIAAITACAGFSVMAGLDKGVKFLSDITIVGTLLLLIFMIVTGPTQYVFDSFVENVGNYAGNLITLGLWNEAYSDSTWQASWTLFYWAWWVSWSPFVGIFIARISRGRTIREFIFGVLFVPMTLLFLWFTTFGGAAIQMEMSGDYGLSAAVLADTGSAIFKLIEYYPFTQGLTLVILAMIVLWFVTSADSASLVVDMLTAGGNTNPPKIQRLFWVTSEGVIAAILLVVGGLSALQAAAILAGFPFAIVIFVMMYCLWRGLQRDRLTLYRKGQWYLTEESAEHNMANEFVDEHLLPGPPKLEKEE</sequence>
<gene>
    <name evidence="9" type="primary">betP</name>
    <name evidence="9" type="ORF">NCTC10293_02513</name>
</gene>
<feature type="transmembrane region" description="Helical" evidence="8">
    <location>
        <begin position="504"/>
        <end position="530"/>
    </location>
</feature>
<dbReference type="InterPro" id="IPR000060">
    <property type="entry name" value="BCCT_transptr"/>
</dbReference>
<feature type="transmembrane region" description="Helical" evidence="8">
    <location>
        <begin position="240"/>
        <end position="260"/>
    </location>
</feature>
<keyword evidence="6 8" id="KW-1133">Transmembrane helix</keyword>
<accession>A0A378R9Y3</accession>
<evidence type="ECO:0000313" key="10">
    <source>
        <dbReference type="Proteomes" id="UP000255279"/>
    </source>
</evidence>
<dbReference type="PANTHER" id="PTHR30047:SF7">
    <property type="entry name" value="HIGH-AFFINITY CHOLINE TRANSPORT PROTEIN"/>
    <property type="match status" value="1"/>
</dbReference>
<dbReference type="GO" id="GO:0022857">
    <property type="term" value="F:transmembrane transporter activity"/>
    <property type="evidence" value="ECO:0007669"/>
    <property type="project" value="InterPro"/>
</dbReference>
<keyword evidence="4" id="KW-1003">Cell membrane</keyword>
<feature type="transmembrane region" description="Helical" evidence="8">
    <location>
        <begin position="110"/>
        <end position="129"/>
    </location>
</feature>
<proteinExistence type="inferred from homology"/>
<feature type="transmembrane region" description="Helical" evidence="8">
    <location>
        <begin position="542"/>
        <end position="561"/>
    </location>
</feature>